<feature type="compositionally biased region" description="Low complexity" evidence="1">
    <location>
        <begin position="138"/>
        <end position="149"/>
    </location>
</feature>
<dbReference type="Pfam" id="PF24748">
    <property type="entry name" value="Galaxin_repeat"/>
    <property type="match status" value="1"/>
</dbReference>
<gene>
    <name evidence="3" type="ORF">C0Q70_16429</name>
</gene>
<dbReference type="PANTHER" id="PTHR34490">
    <property type="entry name" value="PROTEIN CBG12054-RELATED"/>
    <property type="match status" value="1"/>
</dbReference>
<dbReference type="OrthoDB" id="6148295at2759"/>
<dbReference type="PANTHER" id="PTHR34490:SF3">
    <property type="entry name" value="GALAXIN-LIKE ISOFORM X2"/>
    <property type="match status" value="1"/>
</dbReference>
<evidence type="ECO:0000313" key="4">
    <source>
        <dbReference type="Proteomes" id="UP000245119"/>
    </source>
</evidence>
<feature type="region of interest" description="Disordered" evidence="1">
    <location>
        <begin position="1"/>
        <end position="26"/>
    </location>
</feature>
<feature type="domain" description="Galaxin-like repeats" evidence="2">
    <location>
        <begin position="199"/>
        <end position="270"/>
    </location>
</feature>
<comment type="caution">
    <text evidence="3">The sequence shown here is derived from an EMBL/GenBank/DDBJ whole genome shotgun (WGS) entry which is preliminary data.</text>
</comment>
<dbReference type="Proteomes" id="UP000245119">
    <property type="component" value="Linkage Group LG10"/>
</dbReference>
<proteinExistence type="predicted"/>
<accession>A0A2T7NPU0</accession>
<feature type="region of interest" description="Disordered" evidence="1">
    <location>
        <begin position="129"/>
        <end position="152"/>
    </location>
</feature>
<dbReference type="AlphaFoldDB" id="A0A2T7NPU0"/>
<dbReference type="STRING" id="400727.A0A2T7NPU0"/>
<reference evidence="3 4" key="1">
    <citation type="submission" date="2018-04" db="EMBL/GenBank/DDBJ databases">
        <title>The genome of golden apple snail Pomacea canaliculata provides insight into stress tolerance and invasive adaptation.</title>
        <authorList>
            <person name="Liu C."/>
            <person name="Liu B."/>
            <person name="Ren Y."/>
            <person name="Zhang Y."/>
            <person name="Wang H."/>
            <person name="Li S."/>
            <person name="Jiang F."/>
            <person name="Yin L."/>
            <person name="Zhang G."/>
            <person name="Qian W."/>
            <person name="Fan W."/>
        </authorList>
    </citation>
    <scope>NUCLEOTIDE SEQUENCE [LARGE SCALE GENOMIC DNA]</scope>
    <source>
        <strain evidence="3">SZHN2017</strain>
        <tissue evidence="3">Muscle</tissue>
    </source>
</reference>
<sequence>MAPSVQGAVSVNADKSSKEGRGVPQRLNVGDPHLSQYYGATCRQGSSPDPLLKCCEGIVLSTLIGVDEQCCSGQSLSENEICCETTTPVERPEPSHNACCYNQSDHSFTTYNTALFYCSRATGQLIRLRPFRRPPSRRPSSGSSASPAREMSCDGTPFNPSTQMCCAGELHNIPASQGMCCYTQAYREGDLHNPCLAPCGDTQVNVEHEICCQGVKHPASAQEACCGREKYNTNTHTCCADGLAVFPTYGSYGCCHDRTPFLKPYMRCSDSGTLESRNKFHNHRLCRRRLPVWGHGWANPILSDDVDIQLQGNVRNLTILESSREDRLEVYLTLEPVAVVESSAWDQVACSLTGKLLRVVAEVEHSQHHPCNSERLLGRYLADKTLILVAKANYVDCGDSGGPVMYFPSNSSQHLMLLGASREGRHI</sequence>
<dbReference type="EMBL" id="PZQS01000010">
    <property type="protein sequence ID" value="PVD23166.1"/>
    <property type="molecule type" value="Genomic_DNA"/>
</dbReference>
<name>A0A2T7NPU0_POMCA</name>
<evidence type="ECO:0000256" key="1">
    <source>
        <dbReference type="SAM" id="MobiDB-lite"/>
    </source>
</evidence>
<protein>
    <recommendedName>
        <fullName evidence="2">Galaxin-like repeats domain-containing protein</fullName>
    </recommendedName>
</protein>
<dbReference type="InterPro" id="IPR055284">
    <property type="entry name" value="Galaxin-like"/>
</dbReference>
<keyword evidence="4" id="KW-1185">Reference proteome</keyword>
<evidence type="ECO:0000313" key="3">
    <source>
        <dbReference type="EMBL" id="PVD23166.1"/>
    </source>
</evidence>
<dbReference type="InterPro" id="IPR056601">
    <property type="entry name" value="Galaxin_dom"/>
</dbReference>
<evidence type="ECO:0000259" key="2">
    <source>
        <dbReference type="Pfam" id="PF24748"/>
    </source>
</evidence>
<organism evidence="3 4">
    <name type="scientific">Pomacea canaliculata</name>
    <name type="common">Golden apple snail</name>
    <dbReference type="NCBI Taxonomy" id="400727"/>
    <lineage>
        <taxon>Eukaryota</taxon>
        <taxon>Metazoa</taxon>
        <taxon>Spiralia</taxon>
        <taxon>Lophotrochozoa</taxon>
        <taxon>Mollusca</taxon>
        <taxon>Gastropoda</taxon>
        <taxon>Caenogastropoda</taxon>
        <taxon>Architaenioglossa</taxon>
        <taxon>Ampullarioidea</taxon>
        <taxon>Ampullariidae</taxon>
        <taxon>Pomacea</taxon>
    </lineage>
</organism>